<dbReference type="EMBL" id="FOND01000015">
    <property type="protein sequence ID" value="SFF50822.1"/>
    <property type="molecule type" value="Genomic_DNA"/>
</dbReference>
<keyword evidence="2" id="KW-1185">Reference proteome</keyword>
<evidence type="ECO:0000313" key="1">
    <source>
        <dbReference type="EMBL" id="SFF50822.1"/>
    </source>
</evidence>
<dbReference type="STRING" id="1798228.SAMN05216574_11585"/>
<proteinExistence type="predicted"/>
<reference evidence="2" key="1">
    <citation type="submission" date="2016-10" db="EMBL/GenBank/DDBJ databases">
        <authorList>
            <person name="Varghese N."/>
            <person name="Submissions S."/>
        </authorList>
    </citation>
    <scope>NUCLEOTIDE SEQUENCE [LARGE SCALE GENOMIC DNA]</scope>
    <source>
        <strain evidence="2">DSM 46838</strain>
    </source>
</reference>
<name>A0A1I2J7P6_9ACTN</name>
<protein>
    <submittedName>
        <fullName evidence="1">Uncharacterized protein</fullName>
    </submittedName>
</protein>
<evidence type="ECO:0000313" key="2">
    <source>
        <dbReference type="Proteomes" id="UP000198589"/>
    </source>
</evidence>
<organism evidence="1 2">
    <name type="scientific">Blastococcus tunisiensis</name>
    <dbReference type="NCBI Taxonomy" id="1798228"/>
    <lineage>
        <taxon>Bacteria</taxon>
        <taxon>Bacillati</taxon>
        <taxon>Actinomycetota</taxon>
        <taxon>Actinomycetes</taxon>
        <taxon>Geodermatophilales</taxon>
        <taxon>Geodermatophilaceae</taxon>
        <taxon>Blastococcus</taxon>
    </lineage>
</organism>
<accession>A0A1I2J7P6</accession>
<dbReference type="Proteomes" id="UP000198589">
    <property type="component" value="Unassembled WGS sequence"/>
</dbReference>
<sequence length="100" mass="10816">MTAVMAPSPDRVPACVFPITVLAHRPATAEASLVIGDAEVLDPAQRDADRVVLCRCGGAGRVVHAPVHRPGEPETYVRATFTCTWDRSGPHEPLLPPRRR</sequence>
<dbReference type="AlphaFoldDB" id="A0A1I2J7P6"/>
<gene>
    <name evidence="1" type="ORF">SAMN05216574_11585</name>
</gene>